<dbReference type="Pfam" id="PF05593">
    <property type="entry name" value="RHS_repeat"/>
    <property type="match status" value="5"/>
</dbReference>
<feature type="domain" description="HNH/Endo VII superfamily nuclease toxins" evidence="5">
    <location>
        <begin position="1466"/>
        <end position="1533"/>
    </location>
</feature>
<name>A0ABW7E163_STRRO</name>
<dbReference type="Pfam" id="PF20148">
    <property type="entry name" value="DUF6531"/>
    <property type="match status" value="1"/>
</dbReference>
<feature type="region of interest" description="Disordered" evidence="2">
    <location>
        <begin position="368"/>
        <end position="387"/>
    </location>
</feature>
<dbReference type="InterPro" id="IPR031325">
    <property type="entry name" value="RHS_repeat"/>
</dbReference>
<dbReference type="SUPFAM" id="SSF158414">
    <property type="entry name" value="HP0062-like"/>
    <property type="match status" value="1"/>
</dbReference>
<dbReference type="InterPro" id="IPR056823">
    <property type="entry name" value="TEN-like_YD-shell"/>
</dbReference>
<dbReference type="EMBL" id="JBIENY010000208">
    <property type="protein sequence ID" value="MFG6296443.1"/>
    <property type="molecule type" value="Genomic_DNA"/>
</dbReference>
<evidence type="ECO:0000313" key="9">
    <source>
        <dbReference type="EMBL" id="MFG6296443.1"/>
    </source>
</evidence>
<gene>
    <name evidence="9" type="ORF">ACGU38_13940</name>
</gene>
<evidence type="ECO:0000259" key="5">
    <source>
        <dbReference type="Pfam" id="PF15657"/>
    </source>
</evidence>
<keyword evidence="3" id="KW-0472">Membrane</keyword>
<dbReference type="InterPro" id="IPR022385">
    <property type="entry name" value="Rhs_assc_core"/>
</dbReference>
<reference evidence="9 10" key="1">
    <citation type="submission" date="2024-10" db="EMBL/GenBank/DDBJ databases">
        <title>Draft genome assembly of a novel steroid transforming actinomycete isolated from African clawed frog Xenopus laevis.</title>
        <authorList>
            <person name="Bragin E."/>
            <person name="Kollerov V."/>
            <person name="Donova M.V."/>
        </authorList>
    </citation>
    <scope>NUCLEOTIDE SEQUENCE [LARGE SCALE GENOMIC DNA]</scope>
    <source>
        <strain evidence="9 10">MTOC-St3</strain>
    </source>
</reference>
<feature type="compositionally biased region" description="Basic and acidic residues" evidence="2">
    <location>
        <begin position="140"/>
        <end position="170"/>
    </location>
</feature>
<keyword evidence="3" id="KW-0812">Transmembrane</keyword>
<dbReference type="PANTHER" id="PTHR32305">
    <property type="match status" value="1"/>
</dbReference>
<dbReference type="InterPro" id="IPR001826">
    <property type="entry name" value="RHS"/>
</dbReference>
<dbReference type="Pfam" id="PF25023">
    <property type="entry name" value="TEN_YD-shell"/>
    <property type="match status" value="1"/>
</dbReference>
<dbReference type="PANTHER" id="PTHR32305:SF15">
    <property type="entry name" value="PROTEIN RHSA-RELATED"/>
    <property type="match status" value="1"/>
</dbReference>
<organism evidence="9 10">
    <name type="scientific">Streptomyces rochei</name>
    <name type="common">Streptomyces parvullus</name>
    <dbReference type="NCBI Taxonomy" id="1928"/>
    <lineage>
        <taxon>Bacteria</taxon>
        <taxon>Bacillati</taxon>
        <taxon>Actinomycetota</taxon>
        <taxon>Actinomycetes</taxon>
        <taxon>Kitasatosporales</taxon>
        <taxon>Streptomycetaceae</taxon>
        <taxon>Streptomyces</taxon>
        <taxon>Streptomyces rochei group</taxon>
    </lineage>
</organism>
<feature type="compositionally biased region" description="Polar residues" evidence="2">
    <location>
        <begin position="371"/>
        <end position="387"/>
    </location>
</feature>
<dbReference type="InterPro" id="IPR029013">
    <property type="entry name" value="HP0062-like_sf"/>
</dbReference>
<protein>
    <submittedName>
        <fullName evidence="9">RHS repeat-associated core domain-containing protein</fullName>
    </submittedName>
</protein>
<dbReference type="Gene3D" id="3.90.930.1">
    <property type="match status" value="1"/>
</dbReference>
<dbReference type="InterPro" id="IPR006530">
    <property type="entry name" value="YD"/>
</dbReference>
<dbReference type="Proteomes" id="UP001605990">
    <property type="component" value="Unassembled WGS sequence"/>
</dbReference>
<dbReference type="Gene3D" id="2.180.10.10">
    <property type="entry name" value="RHS repeat-associated core"/>
    <property type="match status" value="2"/>
</dbReference>
<keyword evidence="10" id="KW-1185">Reference proteome</keyword>
<accession>A0ABW7E163</accession>
<comment type="caution">
    <text evidence="9">The sequence shown here is derived from an EMBL/GenBank/DDBJ whole genome shotgun (WGS) entry which is preliminary data.</text>
</comment>
<keyword evidence="1" id="KW-0677">Repeat</keyword>
<feature type="domain" description="Putative T7SS secretion signal" evidence="7">
    <location>
        <begin position="20"/>
        <end position="196"/>
    </location>
</feature>
<dbReference type="NCBIfam" id="TIGR01643">
    <property type="entry name" value="YD_repeat_2x"/>
    <property type="match status" value="10"/>
</dbReference>
<dbReference type="Pfam" id="PF03527">
    <property type="entry name" value="RHS"/>
    <property type="match status" value="1"/>
</dbReference>
<feature type="domain" description="RHS protein conserved region" evidence="4">
    <location>
        <begin position="1314"/>
        <end position="1345"/>
    </location>
</feature>
<feature type="domain" description="Teneurin-like YD-shell" evidence="8">
    <location>
        <begin position="683"/>
        <end position="820"/>
    </location>
</feature>
<feature type="region of interest" description="Disordered" evidence="2">
    <location>
        <begin position="1"/>
        <end position="21"/>
    </location>
</feature>
<proteinExistence type="predicted"/>
<keyword evidence="3" id="KW-1133">Transmembrane helix</keyword>
<feature type="transmembrane region" description="Helical" evidence="3">
    <location>
        <begin position="248"/>
        <end position="275"/>
    </location>
</feature>
<evidence type="ECO:0000259" key="6">
    <source>
        <dbReference type="Pfam" id="PF20148"/>
    </source>
</evidence>
<dbReference type="Gene3D" id="1.10.287.1060">
    <property type="entry name" value="ESAT-6-like"/>
    <property type="match status" value="1"/>
</dbReference>
<feature type="compositionally biased region" description="Basic and acidic residues" evidence="2">
    <location>
        <begin position="1"/>
        <end position="18"/>
    </location>
</feature>
<evidence type="ECO:0000256" key="3">
    <source>
        <dbReference type="SAM" id="Phobius"/>
    </source>
</evidence>
<dbReference type="RefSeq" id="WP_394394027.1">
    <property type="nucleotide sequence ID" value="NZ_JBIENY010000208.1"/>
</dbReference>
<evidence type="ECO:0000259" key="4">
    <source>
        <dbReference type="Pfam" id="PF03527"/>
    </source>
</evidence>
<evidence type="ECO:0000259" key="7">
    <source>
        <dbReference type="Pfam" id="PF21725"/>
    </source>
</evidence>
<dbReference type="NCBIfam" id="TIGR03696">
    <property type="entry name" value="Rhs_assc_core"/>
    <property type="match status" value="1"/>
</dbReference>
<dbReference type="Pfam" id="PF15657">
    <property type="entry name" value="Tox-HNH-EHHH"/>
    <property type="match status" value="1"/>
</dbReference>
<dbReference type="InterPro" id="IPR050708">
    <property type="entry name" value="T6SS_VgrG/RHS"/>
</dbReference>
<dbReference type="Pfam" id="PF21725">
    <property type="entry name" value="T7SS_signal"/>
    <property type="match status" value="1"/>
</dbReference>
<dbReference type="InterPro" id="IPR045351">
    <property type="entry name" value="DUF6531"/>
</dbReference>
<feature type="region of interest" description="Disordered" evidence="2">
    <location>
        <begin position="140"/>
        <end position="183"/>
    </location>
</feature>
<evidence type="ECO:0000259" key="8">
    <source>
        <dbReference type="Pfam" id="PF25023"/>
    </source>
</evidence>
<dbReference type="InterPro" id="IPR028048">
    <property type="entry name" value="Tox-HNH-EHHH"/>
</dbReference>
<evidence type="ECO:0000256" key="1">
    <source>
        <dbReference type="ARBA" id="ARBA00022737"/>
    </source>
</evidence>
<evidence type="ECO:0000313" key="10">
    <source>
        <dbReference type="Proteomes" id="UP001605990"/>
    </source>
</evidence>
<dbReference type="InterPro" id="IPR049082">
    <property type="entry name" value="T7SS_signal"/>
</dbReference>
<sequence length="1535" mass="170205">MSHRPTDWHVLDLEKDPTPGDPQRIRKLAGTLHDFADDVAEALRGLKGIAKEDEILSWAGKTADVFAEEFEDVPKKLRKLKKSYDLAGDALASFWPDLQDAQEKADKALRDGRKARDELTTAQTALSGANDWVRTATEKVDSYDPAKNGGKDIPKPDEADVRRATRDAQHAKARQATAERNVESAKDALDAARKLAAQAKGLREDAARRTVTKLQEASDAGIPNRHWWEEIGDWVSDHWDEIVTVCKWVVAVVGIIVMIVGGPLGWLVFAAALVVMADTIRKVIKGEAGWGDLLWAALDCIPATKGITSLAKLGKLWKAGGLKALGAGAVSGIGGGLKDLANGVRDLKNVANKVRGVTDWVKGLGRRSVRDSPTGTSRTKDSVCSNGTDPIDLATGRMYLPQTDVTLPATLPLVFRRRAESGYRMGRWFGPSWSSTIDQRLEFDAEGIVFVDDEGLILAYPMCEPGEPVLPAQGPLWPLEQVDDVTYTVRDRKSGHARTFIRDGGTASLHRLEDRNGNTISFLYDENGRPESIVHSGGYRLRVSTWEERIVALHLVGATADGGDQELLRYSYSRGHLTAVINSSGRPLRFTYDAAGRVTSWSDTNDRSYAYSYDHRHRCISEGSPDGHLALSLTYDNVDEATGYRVTAATTGEGHTSRYLINDAHQVVVEIDPLGNTTRYERDRRNRLLSRTDPLGHKTCFAYDVDGNLSSITQPDGHQVTAVYDGLGQPVQVTNPDGGTWHQMYDDRGNRTTVVTPGGGTSHFHYDDRGALVSVTNALGHTTTIQPNAAGLPVVVTNPLGHRTRYERDMFGRTTRITDPLGATTRLAWSVEGQLVGRTDADGSEESWVYDGEGNCTRYTGATGAVTTFEYTHFDQLAARTGPDGARYEFTHDTELRLVSVTNPQGLTWRYRYDAAGRLTSETDFDDRTQTYTYDAAGRLTSRTNALGQSVRYERNALGQMVSKDADGRVTTYEYAPSGQLVHAAGPETSVSVSLDENGLRRSETVNGRTMTYAYDELGRRSRRTTPTGATSTWCYDAAGQLANRLAAGHPLVYERDDTGREIVRRVAGTLTLENTFDAMGRLARQDVLGPNSVAIQTREYAYRRDGLLTAVTDPYGDTRRFTLDAVGRVTAVRARGWTENYAYDESGNQTEASWPVSHAGHEATGDRVYQGTRISRAGRVQYRHDDQGRVIERRKRHLSGKSASWKYTWDAEDRLTEVTLPDGTRWCYQYDPLGRRTAKRQLAIDGRSVMEEVLFTWDGHTLCEQTSAAATRAHSVSITWDYDGRRPITQAERILATGSDTPQEVVDERFFAIVTDLVGTPTELIDQKGEIAWRTRTTLWGATTWNRDATAYTPLRFPGQYYDQESGLHHNYFRNYDPETARYLTPDPLGLAPSPNPVTYVHNPHTWIDPLGLTPGCGEPVGRTLDEAKAKALKDAGIPEGAEPLEVNTHVPATTPEWQGSKQLMTDDYKPITYREEVYEHPNGQDLVVFQDHWFGHQKPGEPGYQGPHVHVRPFDDTRNGQIPGCEEHYYYDL</sequence>
<feature type="domain" description="DUF6531" evidence="6">
    <location>
        <begin position="389"/>
        <end position="459"/>
    </location>
</feature>
<evidence type="ECO:0000256" key="2">
    <source>
        <dbReference type="SAM" id="MobiDB-lite"/>
    </source>
</evidence>